<dbReference type="InterPro" id="IPR000537">
    <property type="entry name" value="UbiA_prenyltransferase"/>
</dbReference>
<dbReference type="CDD" id="cd13963">
    <property type="entry name" value="PT_UbiA_2"/>
    <property type="match status" value="1"/>
</dbReference>
<dbReference type="GO" id="GO:0016765">
    <property type="term" value="F:transferase activity, transferring alkyl or aryl (other than methyl) groups"/>
    <property type="evidence" value="ECO:0007669"/>
    <property type="project" value="InterPro"/>
</dbReference>
<evidence type="ECO:0000256" key="3">
    <source>
        <dbReference type="ARBA" id="ARBA00022692"/>
    </source>
</evidence>
<gene>
    <name evidence="7" type="ORF">ESB13_00440</name>
</gene>
<keyword evidence="4 6" id="KW-1133">Transmembrane helix</keyword>
<feature type="transmembrane region" description="Helical" evidence="6">
    <location>
        <begin position="109"/>
        <end position="127"/>
    </location>
</feature>
<keyword evidence="8" id="KW-1185">Reference proteome</keyword>
<organism evidence="7 8">
    <name type="scientific">Filimonas effusa</name>
    <dbReference type="NCBI Taxonomy" id="2508721"/>
    <lineage>
        <taxon>Bacteria</taxon>
        <taxon>Pseudomonadati</taxon>
        <taxon>Bacteroidota</taxon>
        <taxon>Chitinophagia</taxon>
        <taxon>Chitinophagales</taxon>
        <taxon>Chitinophagaceae</taxon>
        <taxon>Filimonas</taxon>
    </lineage>
</organism>
<dbReference type="InterPro" id="IPR039653">
    <property type="entry name" value="Prenyltransferase"/>
</dbReference>
<feature type="transmembrane region" description="Helical" evidence="6">
    <location>
        <begin position="204"/>
        <end position="225"/>
    </location>
</feature>
<keyword evidence="3 6" id="KW-0812">Transmembrane</keyword>
<evidence type="ECO:0000256" key="1">
    <source>
        <dbReference type="ARBA" id="ARBA00004141"/>
    </source>
</evidence>
<dbReference type="GO" id="GO:0005886">
    <property type="term" value="C:plasma membrane"/>
    <property type="evidence" value="ECO:0007669"/>
    <property type="project" value="TreeGrafter"/>
</dbReference>
<dbReference type="OrthoDB" id="9803632at2"/>
<evidence type="ECO:0000256" key="4">
    <source>
        <dbReference type="ARBA" id="ARBA00022989"/>
    </source>
</evidence>
<name>A0A4Q1DA34_9BACT</name>
<protein>
    <submittedName>
        <fullName evidence="7">Prenyltransferase</fullName>
    </submittedName>
</protein>
<dbReference type="InterPro" id="IPR044878">
    <property type="entry name" value="UbiA_sf"/>
</dbReference>
<dbReference type="EMBL" id="SDHZ01000001">
    <property type="protein sequence ID" value="RXK85329.1"/>
    <property type="molecule type" value="Genomic_DNA"/>
</dbReference>
<keyword evidence="7" id="KW-0808">Transferase</keyword>
<dbReference type="Pfam" id="PF01040">
    <property type="entry name" value="UbiA"/>
    <property type="match status" value="1"/>
</dbReference>
<dbReference type="Gene3D" id="1.10.357.140">
    <property type="entry name" value="UbiA prenyltransferase"/>
    <property type="match status" value="1"/>
</dbReference>
<feature type="transmembrane region" description="Helical" evidence="6">
    <location>
        <begin position="38"/>
        <end position="59"/>
    </location>
</feature>
<evidence type="ECO:0000256" key="5">
    <source>
        <dbReference type="ARBA" id="ARBA00023136"/>
    </source>
</evidence>
<dbReference type="GO" id="GO:0009247">
    <property type="term" value="P:glycolipid biosynthetic process"/>
    <property type="evidence" value="ECO:0007669"/>
    <property type="project" value="TreeGrafter"/>
</dbReference>
<reference evidence="7 8" key="1">
    <citation type="submission" date="2019-01" db="EMBL/GenBank/DDBJ databases">
        <title>Filimonas sp. strain TTM-71.</title>
        <authorList>
            <person name="Chen W.-M."/>
        </authorList>
    </citation>
    <scope>NUCLEOTIDE SEQUENCE [LARGE SCALE GENOMIC DNA]</scope>
    <source>
        <strain evidence="7 8">TTM-71</strain>
    </source>
</reference>
<evidence type="ECO:0000256" key="2">
    <source>
        <dbReference type="ARBA" id="ARBA00022475"/>
    </source>
</evidence>
<keyword evidence="2" id="KW-1003">Cell membrane</keyword>
<dbReference type="PANTHER" id="PTHR11048:SF5">
    <property type="entry name" value="DECAPRENYL-PHOSPHATE PHOSPHORIBOSYLTRANSFERASE"/>
    <property type="match status" value="1"/>
</dbReference>
<sequence length="293" mass="33372">MPDIIKLLRISHWIKNLFIFMPLFFSGGFFDLSKLSTAGWAFLAFCLTASAIYCLNDIIDVKNDRLHKEKSKRPIAAGKVTVTQAYMVMGVLLLLAASIFLFTELSGNYTVIGLTVFYFLMNIAYCLHLKHYSIIDVLIISLGFVLRVVIGGFATGTILSHWIVQMTFLLALFLAFAKRRDDVVLFTQTGIKPRNNTHRYTLEFINQATSSIASITMVCYIMYSTSEEVVKRFHNDYIYITSLFVLSGLLRYQLLTIVDARSGSPIKLLLKDKFLQVCLLGWALTFFVIIYKR</sequence>
<evidence type="ECO:0000256" key="6">
    <source>
        <dbReference type="SAM" id="Phobius"/>
    </source>
</evidence>
<dbReference type="Proteomes" id="UP000290545">
    <property type="component" value="Unassembled WGS sequence"/>
</dbReference>
<dbReference type="RefSeq" id="WP_129001081.1">
    <property type="nucleotide sequence ID" value="NZ_SDHZ01000001.1"/>
</dbReference>
<feature type="transmembrane region" description="Helical" evidence="6">
    <location>
        <begin position="12"/>
        <end position="32"/>
    </location>
</feature>
<dbReference type="AlphaFoldDB" id="A0A4Q1DA34"/>
<feature type="transmembrane region" description="Helical" evidence="6">
    <location>
        <begin position="237"/>
        <end position="254"/>
    </location>
</feature>
<accession>A0A4Q1DA34</accession>
<feature type="transmembrane region" description="Helical" evidence="6">
    <location>
        <begin position="80"/>
        <end position="103"/>
    </location>
</feature>
<comment type="subcellular location">
    <subcellularLocation>
        <location evidence="1">Membrane</location>
        <topology evidence="1">Multi-pass membrane protein</topology>
    </subcellularLocation>
</comment>
<feature type="transmembrane region" description="Helical" evidence="6">
    <location>
        <begin position="134"/>
        <end position="153"/>
    </location>
</feature>
<comment type="caution">
    <text evidence="7">The sequence shown here is derived from an EMBL/GenBank/DDBJ whole genome shotgun (WGS) entry which is preliminary data.</text>
</comment>
<evidence type="ECO:0000313" key="8">
    <source>
        <dbReference type="Proteomes" id="UP000290545"/>
    </source>
</evidence>
<proteinExistence type="predicted"/>
<feature type="transmembrane region" description="Helical" evidence="6">
    <location>
        <begin position="274"/>
        <end position="291"/>
    </location>
</feature>
<dbReference type="PANTHER" id="PTHR11048">
    <property type="entry name" value="PRENYLTRANSFERASES"/>
    <property type="match status" value="1"/>
</dbReference>
<evidence type="ECO:0000313" key="7">
    <source>
        <dbReference type="EMBL" id="RXK85329.1"/>
    </source>
</evidence>
<keyword evidence="5 6" id="KW-0472">Membrane</keyword>